<organism evidence="1 2">
    <name type="scientific">Brachybacterium kimchii</name>
    <dbReference type="NCBI Taxonomy" id="2942909"/>
    <lineage>
        <taxon>Bacteria</taxon>
        <taxon>Bacillati</taxon>
        <taxon>Actinomycetota</taxon>
        <taxon>Actinomycetes</taxon>
        <taxon>Micrococcales</taxon>
        <taxon>Dermabacteraceae</taxon>
        <taxon>Brachybacterium</taxon>
    </lineage>
</organism>
<keyword evidence="1" id="KW-0614">Plasmid</keyword>
<sequence length="79" mass="8438">MNTITRHRPVITRTATSVLIETPECGFCGHTGSVTLTADEAAALQDGAPIHVAAPAMSRSAREQYISGIHPDCWTELFG</sequence>
<protein>
    <submittedName>
        <fullName evidence="1">Uncharacterized protein</fullName>
    </submittedName>
</protein>
<name>A0ABY4ND12_9MICO</name>
<keyword evidence="2" id="KW-1185">Reference proteome</keyword>
<dbReference type="Proteomes" id="UP001055868">
    <property type="component" value="Plasmid pCBA3104-01"/>
</dbReference>
<dbReference type="RefSeq" id="WP_249481220.1">
    <property type="nucleotide sequence ID" value="NZ_CP097219.1"/>
</dbReference>
<evidence type="ECO:0000313" key="2">
    <source>
        <dbReference type="Proteomes" id="UP001055868"/>
    </source>
</evidence>
<gene>
    <name evidence="1" type="ORF">M4486_19595</name>
</gene>
<evidence type="ECO:0000313" key="1">
    <source>
        <dbReference type="EMBL" id="UQN31796.1"/>
    </source>
</evidence>
<dbReference type="EMBL" id="CP097219">
    <property type="protein sequence ID" value="UQN31796.1"/>
    <property type="molecule type" value="Genomic_DNA"/>
</dbReference>
<accession>A0ABY4ND12</accession>
<proteinExistence type="predicted"/>
<reference evidence="1" key="1">
    <citation type="submission" date="2022-05" db="EMBL/GenBank/DDBJ databases">
        <title>Genomic analysis of Brachybacterium sp. CBA3104.</title>
        <authorList>
            <person name="Roh S.W."/>
            <person name="Kim Y.B."/>
            <person name="Kim Y."/>
        </authorList>
    </citation>
    <scope>NUCLEOTIDE SEQUENCE</scope>
    <source>
        <strain evidence="1">CBA3104</strain>
        <plasmid evidence="1">pCBA3104-01</plasmid>
    </source>
</reference>
<geneLocation type="plasmid" evidence="1 2">
    <name>pCBA3104-01</name>
</geneLocation>